<comment type="similarity">
    <text evidence="9">Belongs to the TrpA family.</text>
</comment>
<keyword evidence="6" id="KW-0057">Aromatic amino acid biosynthesis</keyword>
<protein>
    <recommendedName>
        <fullName evidence="3">tryptophan synthase</fullName>
        <ecNumber evidence="3">4.2.1.20</ecNumber>
    </recommendedName>
</protein>
<accession>A0A2M7S865</accession>
<dbReference type="UniPathway" id="UPA00035">
    <property type="reaction ID" value="UER00044"/>
</dbReference>
<dbReference type="NCBIfam" id="TIGR00262">
    <property type="entry name" value="trpA"/>
    <property type="match status" value="1"/>
</dbReference>
<dbReference type="PANTHER" id="PTHR43406">
    <property type="entry name" value="TRYPTOPHAN SYNTHASE, ALPHA CHAIN"/>
    <property type="match status" value="1"/>
</dbReference>
<dbReference type="InterPro" id="IPR011060">
    <property type="entry name" value="RibuloseP-bd_barrel"/>
</dbReference>
<keyword evidence="5" id="KW-0822">Tryptophan biosynthesis</keyword>
<comment type="catalytic activity">
    <reaction evidence="8">
        <text>(1S,2R)-1-C-(indol-3-yl)glycerol 3-phosphate + L-serine = D-glyceraldehyde 3-phosphate + L-tryptophan + H2O</text>
        <dbReference type="Rhea" id="RHEA:10532"/>
        <dbReference type="ChEBI" id="CHEBI:15377"/>
        <dbReference type="ChEBI" id="CHEBI:33384"/>
        <dbReference type="ChEBI" id="CHEBI:57912"/>
        <dbReference type="ChEBI" id="CHEBI:58866"/>
        <dbReference type="ChEBI" id="CHEBI:59776"/>
        <dbReference type="EC" id="4.2.1.20"/>
    </reaction>
</comment>
<name>A0A2M7S865_9BACT</name>
<dbReference type="SUPFAM" id="SSF51366">
    <property type="entry name" value="Ribulose-phoshate binding barrel"/>
    <property type="match status" value="1"/>
</dbReference>
<dbReference type="PANTHER" id="PTHR43406:SF1">
    <property type="entry name" value="TRYPTOPHAN SYNTHASE ALPHA CHAIN, CHLOROPLASTIC"/>
    <property type="match status" value="1"/>
</dbReference>
<evidence type="ECO:0000256" key="8">
    <source>
        <dbReference type="ARBA" id="ARBA00049047"/>
    </source>
</evidence>
<comment type="subunit">
    <text evidence="2">Tetramer of two alpha and two beta chains.</text>
</comment>
<keyword evidence="4" id="KW-0028">Amino-acid biosynthesis</keyword>
<evidence type="ECO:0000256" key="5">
    <source>
        <dbReference type="ARBA" id="ARBA00022822"/>
    </source>
</evidence>
<evidence type="ECO:0000313" key="11">
    <source>
        <dbReference type="Proteomes" id="UP000229307"/>
    </source>
</evidence>
<dbReference type="EMBL" id="PFMR01000240">
    <property type="protein sequence ID" value="PIZ15716.1"/>
    <property type="molecule type" value="Genomic_DNA"/>
</dbReference>
<dbReference type="Proteomes" id="UP000229307">
    <property type="component" value="Unassembled WGS sequence"/>
</dbReference>
<keyword evidence="7" id="KW-0456">Lyase</keyword>
<dbReference type="GO" id="GO:0004834">
    <property type="term" value="F:tryptophan synthase activity"/>
    <property type="evidence" value="ECO:0007669"/>
    <property type="project" value="UniProtKB-EC"/>
</dbReference>
<reference evidence="11" key="1">
    <citation type="submission" date="2017-09" db="EMBL/GenBank/DDBJ databases">
        <title>Depth-based differentiation of microbial function through sediment-hosted aquifers and enrichment of novel symbionts in the deep terrestrial subsurface.</title>
        <authorList>
            <person name="Probst A.J."/>
            <person name="Ladd B."/>
            <person name="Jarett J.K."/>
            <person name="Geller-Mcgrath D.E."/>
            <person name="Sieber C.M.K."/>
            <person name="Emerson J.B."/>
            <person name="Anantharaman K."/>
            <person name="Thomas B.C."/>
            <person name="Malmstrom R."/>
            <person name="Stieglmeier M."/>
            <person name="Klingl A."/>
            <person name="Woyke T."/>
            <person name="Ryan C.M."/>
            <person name="Banfield J.F."/>
        </authorList>
    </citation>
    <scope>NUCLEOTIDE SEQUENCE [LARGE SCALE GENOMIC DNA]</scope>
</reference>
<evidence type="ECO:0000256" key="9">
    <source>
        <dbReference type="RuleBase" id="RU003662"/>
    </source>
</evidence>
<comment type="caution">
    <text evidence="10">The sequence shown here is derived from an EMBL/GenBank/DDBJ whole genome shotgun (WGS) entry which is preliminary data.</text>
</comment>
<evidence type="ECO:0000256" key="1">
    <source>
        <dbReference type="ARBA" id="ARBA00004733"/>
    </source>
</evidence>
<evidence type="ECO:0000256" key="4">
    <source>
        <dbReference type="ARBA" id="ARBA00022605"/>
    </source>
</evidence>
<proteinExistence type="inferred from homology"/>
<dbReference type="CDD" id="cd04724">
    <property type="entry name" value="Tryptophan_synthase_alpha"/>
    <property type="match status" value="1"/>
</dbReference>
<feature type="non-terminal residue" evidence="10">
    <location>
        <position position="1"/>
    </location>
</feature>
<evidence type="ECO:0000256" key="2">
    <source>
        <dbReference type="ARBA" id="ARBA00011270"/>
    </source>
</evidence>
<dbReference type="Pfam" id="PF00290">
    <property type="entry name" value="Trp_syntA"/>
    <property type="match status" value="1"/>
</dbReference>
<dbReference type="InterPro" id="IPR002028">
    <property type="entry name" value="Trp_synthase_suA"/>
</dbReference>
<evidence type="ECO:0000256" key="3">
    <source>
        <dbReference type="ARBA" id="ARBA00012043"/>
    </source>
</evidence>
<gene>
    <name evidence="10" type="primary">trpA</name>
    <name evidence="10" type="ORF">COY52_09025</name>
</gene>
<evidence type="ECO:0000256" key="7">
    <source>
        <dbReference type="ARBA" id="ARBA00023239"/>
    </source>
</evidence>
<dbReference type="GO" id="GO:0005829">
    <property type="term" value="C:cytosol"/>
    <property type="evidence" value="ECO:0007669"/>
    <property type="project" value="TreeGrafter"/>
</dbReference>
<sequence>QAAERGIDVIFLAAPTSGAQRLKKIARLSRGYVYYVSLTGVTGARKELPPGLREKIRSVCRLTSTPVCVGFGISKPGHIRSLEDAGDGIIVGSAIINIMKKNAGRRRRDLVRKTAEFVGKLAGALTGACGER</sequence>
<organism evidence="10 11">
    <name type="scientific">Candidatus Desantisbacteria bacterium CG_4_10_14_0_8_um_filter_48_22</name>
    <dbReference type="NCBI Taxonomy" id="1974543"/>
    <lineage>
        <taxon>Bacteria</taxon>
        <taxon>Candidatus Desantisiibacteriota</taxon>
    </lineage>
</organism>
<dbReference type="Gene3D" id="3.20.20.70">
    <property type="entry name" value="Aldolase class I"/>
    <property type="match status" value="1"/>
</dbReference>
<comment type="pathway">
    <text evidence="1">Amino-acid biosynthesis; L-tryptophan biosynthesis; L-tryptophan from chorismate: step 5/5.</text>
</comment>
<dbReference type="InterPro" id="IPR013785">
    <property type="entry name" value="Aldolase_TIM"/>
</dbReference>
<evidence type="ECO:0000256" key="6">
    <source>
        <dbReference type="ARBA" id="ARBA00023141"/>
    </source>
</evidence>
<dbReference type="AlphaFoldDB" id="A0A2M7S865"/>
<dbReference type="EC" id="4.2.1.20" evidence="3"/>
<evidence type="ECO:0000313" key="10">
    <source>
        <dbReference type="EMBL" id="PIZ15716.1"/>
    </source>
</evidence>